<comment type="caution">
    <text evidence="1">The sequence shown here is derived from an EMBL/GenBank/DDBJ whole genome shotgun (WGS) entry which is preliminary data.</text>
</comment>
<keyword evidence="2" id="KW-1185">Reference proteome</keyword>
<proteinExistence type="predicted"/>
<dbReference type="AlphaFoldDB" id="A0AAV1YSK0"/>
<dbReference type="Proteomes" id="UP001497382">
    <property type="component" value="Unassembled WGS sequence"/>
</dbReference>
<evidence type="ECO:0000313" key="2">
    <source>
        <dbReference type="Proteomes" id="UP001497382"/>
    </source>
</evidence>
<accession>A0AAV1YSK0</accession>
<protein>
    <submittedName>
        <fullName evidence="1">Uncharacterized protein</fullName>
    </submittedName>
</protein>
<evidence type="ECO:0000313" key="1">
    <source>
        <dbReference type="EMBL" id="CAL1261890.1"/>
    </source>
</evidence>
<organism evidence="1 2">
    <name type="scientific">Larinioides sclopetarius</name>
    <dbReference type="NCBI Taxonomy" id="280406"/>
    <lineage>
        <taxon>Eukaryota</taxon>
        <taxon>Metazoa</taxon>
        <taxon>Ecdysozoa</taxon>
        <taxon>Arthropoda</taxon>
        <taxon>Chelicerata</taxon>
        <taxon>Arachnida</taxon>
        <taxon>Araneae</taxon>
        <taxon>Araneomorphae</taxon>
        <taxon>Entelegynae</taxon>
        <taxon>Araneoidea</taxon>
        <taxon>Araneidae</taxon>
        <taxon>Larinioides</taxon>
    </lineage>
</organism>
<reference evidence="1 2" key="1">
    <citation type="submission" date="2024-04" db="EMBL/GenBank/DDBJ databases">
        <authorList>
            <person name="Rising A."/>
            <person name="Reimegard J."/>
            <person name="Sonavane S."/>
            <person name="Akerstrom W."/>
            <person name="Nylinder S."/>
            <person name="Hedman E."/>
            <person name="Kallberg Y."/>
        </authorList>
    </citation>
    <scope>NUCLEOTIDE SEQUENCE [LARGE SCALE GENOMIC DNA]</scope>
</reference>
<name>A0AAV1YSK0_9ARAC</name>
<dbReference type="EMBL" id="CAXIEN010000004">
    <property type="protein sequence ID" value="CAL1261890.1"/>
    <property type="molecule type" value="Genomic_DNA"/>
</dbReference>
<sequence length="49" mass="5641">MQTCDHIGSDTVPRQSINLELIPRLYLPDARGMRRHFTPSVHVLRLIAD</sequence>
<gene>
    <name evidence="1" type="ORF">LARSCL_LOCUS673</name>
</gene>